<dbReference type="AlphaFoldDB" id="A0A1N7S669"/>
<organism evidence="2 3">
    <name type="scientific">Paraburkholderia ribeironis</name>
    <dbReference type="NCBI Taxonomy" id="1247936"/>
    <lineage>
        <taxon>Bacteria</taxon>
        <taxon>Pseudomonadati</taxon>
        <taxon>Pseudomonadota</taxon>
        <taxon>Betaproteobacteria</taxon>
        <taxon>Burkholderiales</taxon>
        <taxon>Burkholderiaceae</taxon>
        <taxon>Paraburkholderia</taxon>
    </lineage>
</organism>
<feature type="transmembrane region" description="Helical" evidence="1">
    <location>
        <begin position="50"/>
        <end position="74"/>
    </location>
</feature>
<name>A0A1N7S669_9BURK</name>
<reference evidence="2 3" key="1">
    <citation type="submission" date="2016-12" db="EMBL/GenBank/DDBJ databases">
        <authorList>
            <person name="Song W.-J."/>
            <person name="Kurnit D.M."/>
        </authorList>
    </citation>
    <scope>NUCLEOTIDE SEQUENCE [LARGE SCALE GENOMIC DNA]</scope>
    <source>
        <strain evidence="2 3">STM7296</strain>
    </source>
</reference>
<evidence type="ECO:0000313" key="3">
    <source>
        <dbReference type="Proteomes" id="UP000187012"/>
    </source>
</evidence>
<gene>
    <name evidence="2" type="ORF">BN2475_380151</name>
</gene>
<keyword evidence="1" id="KW-0812">Transmembrane</keyword>
<dbReference type="EMBL" id="CYGX02000038">
    <property type="protein sequence ID" value="SIT42901.1"/>
    <property type="molecule type" value="Genomic_DNA"/>
</dbReference>
<feature type="transmembrane region" description="Helical" evidence="1">
    <location>
        <begin position="80"/>
        <end position="98"/>
    </location>
</feature>
<protein>
    <submittedName>
        <fullName evidence="2">Uncharacterized protein</fullName>
    </submittedName>
</protein>
<evidence type="ECO:0000313" key="2">
    <source>
        <dbReference type="EMBL" id="SIT42901.1"/>
    </source>
</evidence>
<accession>A0A1N7S669</accession>
<keyword evidence="3" id="KW-1185">Reference proteome</keyword>
<dbReference type="Proteomes" id="UP000187012">
    <property type="component" value="Unassembled WGS sequence"/>
</dbReference>
<evidence type="ECO:0000256" key="1">
    <source>
        <dbReference type="SAM" id="Phobius"/>
    </source>
</evidence>
<keyword evidence="1" id="KW-0472">Membrane</keyword>
<sequence length="152" mass="14631">MHAPYAAQYRVMGGSGAGSGGSFTPDAAFASSEPAACGFDAPRSALVADAAVVAVVALPVVASLAVFAGAAAVAAVATGALAPGAVAADGMLALIGAAEKVLDGNGGRDGTPVDELLLAGGVRGGICGSRRMSTLVLWLASAKHNAVSTPRR</sequence>
<proteinExistence type="predicted"/>
<keyword evidence="1" id="KW-1133">Transmembrane helix</keyword>